<dbReference type="AlphaFoldDB" id="A0A1M7YSS7"/>
<dbReference type="SUPFAM" id="SSF54975">
    <property type="entry name" value="Acylphosphatase/BLUF domain-like"/>
    <property type="match status" value="1"/>
</dbReference>
<dbReference type="InterPro" id="IPR041440">
    <property type="entry name" value="HypF_C"/>
</dbReference>
<evidence type="ECO:0000256" key="1">
    <source>
        <dbReference type="ARBA" id="ARBA00004711"/>
    </source>
</evidence>
<dbReference type="Proteomes" id="UP000184600">
    <property type="component" value="Unassembled WGS sequence"/>
</dbReference>
<protein>
    <recommendedName>
        <fullName evidence="8">Carbamoyltransferase HypF</fullName>
        <ecNumber evidence="8">6.2.-.-</ecNumber>
    </recommendedName>
</protein>
<evidence type="ECO:0000259" key="11">
    <source>
        <dbReference type="PROSITE" id="PS51163"/>
    </source>
</evidence>
<evidence type="ECO:0000256" key="8">
    <source>
        <dbReference type="PIRNR" id="PIRNR006256"/>
    </source>
</evidence>
<keyword evidence="13" id="KW-1185">Reference proteome</keyword>
<dbReference type="PANTHER" id="PTHR42959">
    <property type="entry name" value="CARBAMOYLTRANSFERASE"/>
    <property type="match status" value="1"/>
</dbReference>
<dbReference type="EMBL" id="FRFG01000016">
    <property type="protein sequence ID" value="SHO55596.1"/>
    <property type="molecule type" value="Genomic_DNA"/>
</dbReference>
<keyword evidence="6" id="KW-0862">Zinc</keyword>
<dbReference type="Pfam" id="PF01300">
    <property type="entry name" value="Sua5_yciO_yrdC"/>
    <property type="match status" value="1"/>
</dbReference>
<keyword evidence="12" id="KW-0808">Transferase</keyword>
<evidence type="ECO:0000313" key="13">
    <source>
        <dbReference type="Proteomes" id="UP000184600"/>
    </source>
</evidence>
<evidence type="ECO:0000256" key="6">
    <source>
        <dbReference type="ARBA" id="ARBA00022833"/>
    </source>
</evidence>
<comment type="catalytic activity">
    <reaction evidence="7 8">
        <text>C-terminal L-cysteinyl-[HypE protein] + carbamoyl phosphate + ATP + H2O = C-terminal S-carboxamide-L-cysteinyl-[HypE protein] + AMP + phosphate + diphosphate + H(+)</text>
        <dbReference type="Rhea" id="RHEA:55636"/>
        <dbReference type="Rhea" id="RHEA-COMP:14247"/>
        <dbReference type="Rhea" id="RHEA-COMP:14392"/>
        <dbReference type="ChEBI" id="CHEBI:15377"/>
        <dbReference type="ChEBI" id="CHEBI:15378"/>
        <dbReference type="ChEBI" id="CHEBI:30616"/>
        <dbReference type="ChEBI" id="CHEBI:33019"/>
        <dbReference type="ChEBI" id="CHEBI:43474"/>
        <dbReference type="ChEBI" id="CHEBI:58228"/>
        <dbReference type="ChEBI" id="CHEBI:76913"/>
        <dbReference type="ChEBI" id="CHEBI:139126"/>
        <dbReference type="ChEBI" id="CHEBI:456215"/>
    </reaction>
</comment>
<dbReference type="Gene3D" id="3.30.420.40">
    <property type="match status" value="1"/>
</dbReference>
<sequence>MDERRLFLISGIVQGVGFRPFIYQLAVKYDLSGWVSNDSGGVQIDVQGAPDNIELFSKQIVCNPPALARIDSLNSSSLPPVEQDGFHIHHSQREKDISVFITPDQSVCQACLDDLRNPQSRYYQYPFTNCTNCGPRYSIIEQLPYDRCNTSMKQFDMCPECRQVYQNPLDRRYHAQPVSCSRCGPVVSLLDKSKKDILSGQDAIAHAAQLLSRGKILAIKGIGGFHLVCDALCQSAVLQLRKLKQRRLKPFAVMAENTLAAEAYVTGESAEWAALSSSAAPIVLMKRKANRHLVPEVAPVGPYLGVMLPYTPLHVLLFDALKSIGETHLLVMTSANRSGLPLAVCRDEIYQQFGQSLDAILDHNRPIVHPCDDSLVHFAGGKVRVLRMARGYAPFSIKTNYSGQTLLGMGAQQKATIALATPGQWFLSPHIGDTDNLDTQIRYQQATDDFLSLYQCQPSLYVHDKHPGYFTSQLIQKEVSSHAAVQHHYAHVLSVMAEHHLNQTVIGFAFDGTGWGNDETVWGGEVILADTKGFKRCGHLRPFRLIGGEKAIREPARLLFAMLLECYSPEEIKAMSLPAFESWSEVYFQNLYQLWASGRHSPYCTSVGRLFDVWAGLLLLTEQVNFEGESGLRIEESATRALEEQMFLALDFPWTDAQVLDWQPALVACIEQRCWEKNAGVNGACLALIRGIVSAILQMADRYASYPIVLCGGVFQNRLLMDLLWQQWQSGEQLLYSGETIPVNDGGIAAGQVWYGMHLHT</sequence>
<dbReference type="InterPro" id="IPR017945">
    <property type="entry name" value="DHBP_synth_RibB-like_a/b_dom"/>
</dbReference>
<organism evidence="12 13">
    <name type="scientific">Vibrio quintilis</name>
    <dbReference type="NCBI Taxonomy" id="1117707"/>
    <lineage>
        <taxon>Bacteria</taxon>
        <taxon>Pseudomonadati</taxon>
        <taxon>Pseudomonadota</taxon>
        <taxon>Gammaproteobacteria</taxon>
        <taxon>Vibrionales</taxon>
        <taxon>Vibrionaceae</taxon>
        <taxon>Vibrio</taxon>
    </lineage>
</organism>
<dbReference type="PROSITE" id="PS00150">
    <property type="entry name" value="ACYLPHOSPHATASE_1"/>
    <property type="match status" value="1"/>
</dbReference>
<dbReference type="Pfam" id="PF17788">
    <property type="entry name" value="HypF_C"/>
    <property type="match status" value="1"/>
</dbReference>
<dbReference type="RefSeq" id="WP_073580773.1">
    <property type="nucleotide sequence ID" value="NZ_AP024897.1"/>
</dbReference>
<dbReference type="InterPro" id="IPR004421">
    <property type="entry name" value="Carbamoyltransferase_HypF"/>
</dbReference>
<dbReference type="InterPro" id="IPR011125">
    <property type="entry name" value="Znf_HypF"/>
</dbReference>
<dbReference type="Gene3D" id="3.30.110.120">
    <property type="match status" value="1"/>
</dbReference>
<evidence type="ECO:0000313" key="12">
    <source>
        <dbReference type="EMBL" id="SHO55596.1"/>
    </source>
</evidence>
<comment type="function">
    <text evidence="8">Involved in the maturation of [NiFe] hydrogenases. Along with HypE, it catalyzes the synthesis of the CN ligands of the active site iron of [NiFe]-hydrogenases. HypF functions as a carbamoyl transferase using carbamoylphosphate as a substrate and transferring the carboxamido moiety in an ATP-dependent reaction to the thiolate of the C-terminal cysteine of HypE yielding a protein-S-carboxamide.</text>
</comment>
<dbReference type="Pfam" id="PF22521">
    <property type="entry name" value="HypF_C_2"/>
    <property type="match status" value="1"/>
</dbReference>
<dbReference type="Gene3D" id="3.30.420.360">
    <property type="match status" value="1"/>
</dbReference>
<dbReference type="GO" id="GO:0008270">
    <property type="term" value="F:zinc ion binding"/>
    <property type="evidence" value="ECO:0007669"/>
    <property type="project" value="UniProtKB-KW"/>
</dbReference>
<keyword evidence="9" id="KW-0378">Hydrolase</keyword>
<proteinExistence type="inferred from homology"/>
<dbReference type="GO" id="GO:0003725">
    <property type="term" value="F:double-stranded RNA binding"/>
    <property type="evidence" value="ECO:0007669"/>
    <property type="project" value="InterPro"/>
</dbReference>
<dbReference type="Pfam" id="PF07503">
    <property type="entry name" value="zf-HYPF"/>
    <property type="match status" value="2"/>
</dbReference>
<comment type="pathway">
    <text evidence="1 8">Protein modification; [NiFe] hydrogenase maturation.</text>
</comment>
<comment type="similarity">
    <text evidence="2 8">Belongs to the carbamoyltransferase HypF family.</text>
</comment>
<dbReference type="InterPro" id="IPR051060">
    <property type="entry name" value="Carbamoyltrans_HypF-like"/>
</dbReference>
<evidence type="ECO:0000256" key="3">
    <source>
        <dbReference type="ARBA" id="ARBA00022598"/>
    </source>
</evidence>
<evidence type="ECO:0000256" key="5">
    <source>
        <dbReference type="ARBA" id="ARBA00022771"/>
    </source>
</evidence>
<dbReference type="PROSITE" id="PS51163">
    <property type="entry name" value="YRDC"/>
    <property type="match status" value="1"/>
</dbReference>
<comment type="catalytic activity">
    <reaction evidence="9">
        <text>an acyl phosphate + H2O = a carboxylate + phosphate + H(+)</text>
        <dbReference type="Rhea" id="RHEA:14965"/>
        <dbReference type="ChEBI" id="CHEBI:15377"/>
        <dbReference type="ChEBI" id="CHEBI:15378"/>
        <dbReference type="ChEBI" id="CHEBI:29067"/>
        <dbReference type="ChEBI" id="CHEBI:43474"/>
        <dbReference type="ChEBI" id="CHEBI:59918"/>
        <dbReference type="EC" id="3.6.1.7"/>
    </reaction>
</comment>
<dbReference type="GO" id="GO:0003998">
    <property type="term" value="F:acylphosphatase activity"/>
    <property type="evidence" value="ECO:0007669"/>
    <property type="project" value="UniProtKB-EC"/>
</dbReference>
<feature type="domain" description="YrdC-like" evidence="11">
    <location>
        <begin position="201"/>
        <end position="391"/>
    </location>
</feature>
<evidence type="ECO:0000256" key="2">
    <source>
        <dbReference type="ARBA" id="ARBA00008097"/>
    </source>
</evidence>
<gene>
    <name evidence="12" type="primary">hypF</name>
    <name evidence="12" type="ORF">VQ7734_01333</name>
</gene>
<feature type="active site" evidence="9">
    <location>
        <position position="19"/>
    </location>
</feature>
<evidence type="ECO:0000256" key="9">
    <source>
        <dbReference type="PROSITE-ProRule" id="PRU00520"/>
    </source>
</evidence>
<dbReference type="PROSITE" id="PS51160">
    <property type="entry name" value="ACYLPHOSPHATASE_3"/>
    <property type="match status" value="1"/>
</dbReference>
<dbReference type="NCBIfam" id="TIGR00143">
    <property type="entry name" value="hypF"/>
    <property type="match status" value="1"/>
</dbReference>
<keyword evidence="5" id="KW-0863">Zinc-finger</keyword>
<dbReference type="EC" id="6.2.-.-" evidence="8"/>
<dbReference type="InterPro" id="IPR006070">
    <property type="entry name" value="Sua5-like_dom"/>
</dbReference>
<name>A0A1M7YSS7_9VIBR</name>
<accession>A0A1M7YSS7</accession>
<dbReference type="UniPathway" id="UPA00335"/>
<evidence type="ECO:0000259" key="10">
    <source>
        <dbReference type="PROSITE" id="PS51160"/>
    </source>
</evidence>
<feature type="active site" evidence="9">
    <location>
        <position position="37"/>
    </location>
</feature>
<dbReference type="OrthoDB" id="9808093at2"/>
<dbReference type="PANTHER" id="PTHR42959:SF1">
    <property type="entry name" value="CARBAMOYLTRANSFERASE HYPF"/>
    <property type="match status" value="1"/>
</dbReference>
<evidence type="ECO:0000256" key="7">
    <source>
        <dbReference type="ARBA" id="ARBA00048220"/>
    </source>
</evidence>
<dbReference type="SUPFAM" id="SSF55821">
    <property type="entry name" value="YrdC/RibB"/>
    <property type="match status" value="1"/>
</dbReference>
<feature type="domain" description="Acylphosphatase-like" evidence="10">
    <location>
        <begin position="4"/>
        <end position="90"/>
    </location>
</feature>
<dbReference type="Pfam" id="PF00708">
    <property type="entry name" value="Acylphosphatase"/>
    <property type="match status" value="1"/>
</dbReference>
<dbReference type="Gene3D" id="3.90.870.50">
    <property type="match status" value="1"/>
</dbReference>
<keyword evidence="3" id="KW-0436">Ligase</keyword>
<reference evidence="13" key="1">
    <citation type="submission" date="2016-12" db="EMBL/GenBank/DDBJ databases">
        <authorList>
            <person name="Rodrigo-Torres L."/>
            <person name="Arahal R.D."/>
            <person name="Lucena T."/>
        </authorList>
    </citation>
    <scope>NUCLEOTIDE SEQUENCE [LARGE SCALE GENOMIC DNA]</scope>
</reference>
<dbReference type="InterPro" id="IPR036046">
    <property type="entry name" value="Acylphosphatase-like_dom_sf"/>
</dbReference>
<dbReference type="InterPro" id="IPR055128">
    <property type="entry name" value="HypF_C_2"/>
</dbReference>
<dbReference type="InterPro" id="IPR001792">
    <property type="entry name" value="Acylphosphatase-like_dom"/>
</dbReference>
<dbReference type="STRING" id="1117707.VQ7734_01333"/>
<keyword evidence="4" id="KW-0479">Metal-binding</keyword>
<dbReference type="InterPro" id="IPR017968">
    <property type="entry name" value="Acylphosphatase_CS"/>
</dbReference>
<evidence type="ECO:0000256" key="4">
    <source>
        <dbReference type="ARBA" id="ARBA00022723"/>
    </source>
</evidence>
<dbReference type="GO" id="GO:0016743">
    <property type="term" value="F:carboxyl- or carbamoyltransferase activity"/>
    <property type="evidence" value="ECO:0007669"/>
    <property type="project" value="UniProtKB-UniRule"/>
</dbReference>
<dbReference type="PIRSF" id="PIRSF006256">
    <property type="entry name" value="CMPcnvr_hdrg_mat"/>
    <property type="match status" value="1"/>
</dbReference>
<dbReference type="GO" id="GO:0016874">
    <property type="term" value="F:ligase activity"/>
    <property type="evidence" value="ECO:0007669"/>
    <property type="project" value="UniProtKB-UniRule"/>
</dbReference>
<dbReference type="GO" id="GO:0051604">
    <property type="term" value="P:protein maturation"/>
    <property type="evidence" value="ECO:0007669"/>
    <property type="project" value="TreeGrafter"/>
</dbReference>